<accession>A0ABW2T3E7</accession>
<keyword evidence="3" id="KW-1185">Reference proteome</keyword>
<dbReference type="Proteomes" id="UP001596514">
    <property type="component" value="Unassembled WGS sequence"/>
</dbReference>
<evidence type="ECO:0000313" key="3">
    <source>
        <dbReference type="Proteomes" id="UP001596514"/>
    </source>
</evidence>
<feature type="compositionally biased region" description="Basic and acidic residues" evidence="1">
    <location>
        <begin position="433"/>
        <end position="449"/>
    </location>
</feature>
<feature type="compositionally biased region" description="Basic and acidic residues" evidence="1">
    <location>
        <begin position="148"/>
        <end position="244"/>
    </location>
</feature>
<feature type="region of interest" description="Disordered" evidence="1">
    <location>
        <begin position="74"/>
        <end position="449"/>
    </location>
</feature>
<dbReference type="EMBL" id="JBHTEE010000001">
    <property type="protein sequence ID" value="MFC7602922.1"/>
    <property type="molecule type" value="Genomic_DNA"/>
</dbReference>
<feature type="compositionally biased region" description="Basic and acidic residues" evidence="1">
    <location>
        <begin position="404"/>
        <end position="420"/>
    </location>
</feature>
<feature type="compositionally biased region" description="Pro residues" evidence="1">
    <location>
        <begin position="316"/>
        <end position="328"/>
    </location>
</feature>
<feature type="compositionally biased region" description="Basic and acidic residues" evidence="1">
    <location>
        <begin position="352"/>
        <end position="367"/>
    </location>
</feature>
<proteinExistence type="predicted"/>
<reference evidence="3" key="1">
    <citation type="journal article" date="2019" name="Int. J. Syst. Evol. Microbiol.">
        <title>The Global Catalogue of Microorganisms (GCM) 10K type strain sequencing project: providing services to taxonomists for standard genome sequencing and annotation.</title>
        <authorList>
            <consortium name="The Broad Institute Genomics Platform"/>
            <consortium name="The Broad Institute Genome Sequencing Center for Infectious Disease"/>
            <person name="Wu L."/>
            <person name="Ma J."/>
        </authorList>
    </citation>
    <scope>NUCLEOTIDE SEQUENCE [LARGE SCALE GENOMIC DNA]</scope>
    <source>
        <strain evidence="3">JCM 10083</strain>
    </source>
</reference>
<feature type="region of interest" description="Disordered" evidence="1">
    <location>
        <begin position="602"/>
        <end position="629"/>
    </location>
</feature>
<protein>
    <submittedName>
        <fullName evidence="2">Uncharacterized protein</fullName>
    </submittedName>
</protein>
<feature type="compositionally biased region" description="Basic and acidic residues" evidence="1">
    <location>
        <begin position="252"/>
        <end position="263"/>
    </location>
</feature>
<evidence type="ECO:0000256" key="1">
    <source>
        <dbReference type="SAM" id="MobiDB-lite"/>
    </source>
</evidence>
<feature type="compositionally biased region" description="Basic and acidic residues" evidence="1">
    <location>
        <begin position="273"/>
        <end position="289"/>
    </location>
</feature>
<sequence>MGKFEGMDPKLVRDLLSEVRRAADQMRNVEGKVTQLMSGAGLSSQSTHRPVQIADACDVMVRDVSARVTLLEKRINQNATAPPAEPKAGDTKPDSGAAGDGAKPEGSQNGAKPGTGAAGDGTKPGTSGADGLKPDDKPRVGDQSAESTQRDDPKDSPKPETPKGDETKPETGSKGDETKPEAGSKGDETSPRDGSRETPKPEASGTDDRKPDTGSKGDETSPRDGDTPKESVKPVDTAPRETPKPDPVPEAPRGEDTPREAPKPDPAPTPEAPRAEDSRPETPKVEDLKPAVPGPGEGPQDGGRPVDDVPRQTPVPEAPGPDATPVPETPRVDDAQPEIVNVHDTMPGGEDSDAKGDSGSKGDETTPRGDGGAPVNDPDAKGDSGSKGDETTPRGDGGAPVNDPDAKGDSGSKGDERSPRQEGGTSGDNILDTSRKDHPDDIDQSGDHRAKIVEVDGVKVLQIPLDSPTAAEVDELLKNIEDIPPLEMPTVDNVSATAGQPGWVEPHGPLDSAKPDYPLLDTAGPTTDQTVQPPGTGGEATPGPAGTTSAEADVQPQATTSAVPAVQTAGTVSGEAAAQPAVMPRGDVGAPSIGDAVFSEAPGAEDAAGGAGQSAGAAPGGLAAAPDGPAARWAGDGDVVTAEAGPLDLDALRTLADNAREIEPLEMPGVQVPEGETWGEGAWVPMDIGPDGPAGDVEPGDPLRPIPPPGGGR</sequence>
<feature type="compositionally biased region" description="Basic and acidic residues" evidence="1">
    <location>
        <begin position="378"/>
        <end position="393"/>
    </location>
</feature>
<organism evidence="2 3">
    <name type="scientific">Streptosporangium amethystogenes subsp. fukuiense</name>
    <dbReference type="NCBI Taxonomy" id="698418"/>
    <lineage>
        <taxon>Bacteria</taxon>
        <taxon>Bacillati</taxon>
        <taxon>Actinomycetota</taxon>
        <taxon>Actinomycetes</taxon>
        <taxon>Streptosporangiales</taxon>
        <taxon>Streptosporangiaceae</taxon>
        <taxon>Streptosporangium</taxon>
    </lineage>
</organism>
<feature type="region of interest" description="Disordered" evidence="1">
    <location>
        <begin position="486"/>
        <end position="566"/>
    </location>
</feature>
<feature type="region of interest" description="Disordered" evidence="1">
    <location>
        <begin position="664"/>
        <end position="713"/>
    </location>
</feature>
<dbReference type="RefSeq" id="WP_343975677.1">
    <property type="nucleotide sequence ID" value="NZ_BAAAGK010000132.1"/>
</dbReference>
<feature type="compositionally biased region" description="Pro residues" evidence="1">
    <location>
        <begin position="702"/>
        <end position="713"/>
    </location>
</feature>
<feature type="compositionally biased region" description="Low complexity" evidence="1">
    <location>
        <begin position="541"/>
        <end position="552"/>
    </location>
</feature>
<comment type="caution">
    <text evidence="2">The sequence shown here is derived from an EMBL/GenBank/DDBJ whole genome shotgun (WGS) entry which is preliminary data.</text>
</comment>
<name>A0ABW2T3E7_9ACTN</name>
<gene>
    <name evidence="2" type="ORF">ACFQVD_22720</name>
</gene>
<evidence type="ECO:0000313" key="2">
    <source>
        <dbReference type="EMBL" id="MFC7602922.1"/>
    </source>
</evidence>